<dbReference type="AlphaFoldDB" id="A0AAV6GJS6"/>
<dbReference type="Proteomes" id="UP000823561">
    <property type="component" value="Chromosome 9"/>
</dbReference>
<protein>
    <submittedName>
        <fullName evidence="1">Uncharacterized protein</fullName>
    </submittedName>
</protein>
<reference evidence="1" key="1">
    <citation type="submission" date="2020-10" db="EMBL/GenBank/DDBJ databases">
        <title>Chromosome-scale genome assembly of the Allis shad, Alosa alosa.</title>
        <authorList>
            <person name="Margot Z."/>
            <person name="Christophe K."/>
            <person name="Cabau C."/>
            <person name="Louis A."/>
            <person name="Berthelot C."/>
            <person name="Parey E."/>
            <person name="Roest Crollius H."/>
            <person name="Montfort J."/>
            <person name="Robinson-Rechavi M."/>
            <person name="Bucao C."/>
            <person name="Bouchez O."/>
            <person name="Gislard M."/>
            <person name="Lluch J."/>
            <person name="Milhes M."/>
            <person name="Lampietro C."/>
            <person name="Lopez Roques C."/>
            <person name="Donnadieu C."/>
            <person name="Braasch I."/>
            <person name="Desvignes T."/>
            <person name="Postlethwait J."/>
            <person name="Bobe J."/>
            <person name="Guiguen Y."/>
        </authorList>
    </citation>
    <scope>NUCLEOTIDE SEQUENCE</scope>
    <source>
        <strain evidence="1">M-15738</strain>
        <tissue evidence="1">Blood</tissue>
    </source>
</reference>
<dbReference type="EMBL" id="JADWDJ010000009">
    <property type="protein sequence ID" value="KAG5275468.1"/>
    <property type="molecule type" value="Genomic_DNA"/>
</dbReference>
<accession>A0AAV6GJS6</accession>
<evidence type="ECO:0000313" key="1">
    <source>
        <dbReference type="EMBL" id="KAG5275468.1"/>
    </source>
</evidence>
<comment type="caution">
    <text evidence="1">The sequence shown here is derived from an EMBL/GenBank/DDBJ whole genome shotgun (WGS) entry which is preliminary data.</text>
</comment>
<keyword evidence="2" id="KW-1185">Reference proteome</keyword>
<organism evidence="1 2">
    <name type="scientific">Alosa alosa</name>
    <name type="common">allis shad</name>
    <dbReference type="NCBI Taxonomy" id="278164"/>
    <lineage>
        <taxon>Eukaryota</taxon>
        <taxon>Metazoa</taxon>
        <taxon>Chordata</taxon>
        <taxon>Craniata</taxon>
        <taxon>Vertebrata</taxon>
        <taxon>Euteleostomi</taxon>
        <taxon>Actinopterygii</taxon>
        <taxon>Neopterygii</taxon>
        <taxon>Teleostei</taxon>
        <taxon>Clupei</taxon>
        <taxon>Clupeiformes</taxon>
        <taxon>Clupeoidei</taxon>
        <taxon>Clupeidae</taxon>
        <taxon>Alosa</taxon>
    </lineage>
</organism>
<gene>
    <name evidence="1" type="ORF">AALO_G00120650</name>
</gene>
<proteinExistence type="predicted"/>
<evidence type="ECO:0000313" key="2">
    <source>
        <dbReference type="Proteomes" id="UP000823561"/>
    </source>
</evidence>
<name>A0AAV6GJS6_9TELE</name>
<sequence length="64" mass="7319">MWRCCFYHEPDNVSLHWKDCSRVSKSTSRMQGCRMYSSSIQTSGPSCKPTAFVVLLKENRMGVA</sequence>